<dbReference type="EMBL" id="CP071518">
    <property type="protein sequence ID" value="QSX77031.1"/>
    <property type="molecule type" value="Genomic_DNA"/>
</dbReference>
<feature type="chain" id="PRO_5037837116" evidence="1">
    <location>
        <begin position="22"/>
        <end position="169"/>
    </location>
</feature>
<dbReference type="RefSeq" id="WP_200611290.1">
    <property type="nucleotide sequence ID" value="NZ_CP071518.1"/>
</dbReference>
<evidence type="ECO:0000313" key="2">
    <source>
        <dbReference type="EMBL" id="QSX77031.1"/>
    </source>
</evidence>
<protein>
    <submittedName>
        <fullName evidence="2">Uncharacterized protein</fullName>
    </submittedName>
</protein>
<name>A0A974XW88_9GAMM</name>
<evidence type="ECO:0000313" key="3">
    <source>
        <dbReference type="Proteomes" id="UP000639274"/>
    </source>
</evidence>
<dbReference type="AlphaFoldDB" id="A0A974XW88"/>
<proteinExistence type="predicted"/>
<reference evidence="2 3" key="1">
    <citation type="submission" date="2021-03" db="EMBL/GenBank/DDBJ databases">
        <title>Lysobacter sp. nov. isolated from soil of gangwondo yeongwol, south Korea.</title>
        <authorList>
            <person name="Kim K.R."/>
            <person name="Kim K.H."/>
            <person name="Jeon C.O."/>
        </authorList>
    </citation>
    <scope>NUCLEOTIDE SEQUENCE [LARGE SCALE GENOMIC DNA]</scope>
    <source>
        <strain evidence="2 3">R19</strain>
    </source>
</reference>
<dbReference type="KEGG" id="lsf:I8J32_009435"/>
<sequence length="169" mass="17857">MSRLPVVLSSLLLGALAPAWASGPFDDIDNLAYEHMAGCVTPYVESSLPEQDALLARLVETQAGSGLVERLRDGAPAKWHAYFGDAHEPLEERVQAAVNLVGMAMSQGGRQEKAIARAYSAYYLSAVTQGECPAPTELASFVARTPFWPANAVAPNPSASPIAPIAPNP</sequence>
<dbReference type="Proteomes" id="UP000639274">
    <property type="component" value="Chromosome"/>
</dbReference>
<keyword evidence="3" id="KW-1185">Reference proteome</keyword>
<accession>A0A974XW88</accession>
<keyword evidence="1" id="KW-0732">Signal</keyword>
<evidence type="ECO:0000256" key="1">
    <source>
        <dbReference type="SAM" id="SignalP"/>
    </source>
</evidence>
<organism evidence="2 3">
    <name type="scientific">Agrilutibacter solisilvae</name>
    <dbReference type="NCBI Taxonomy" id="2763317"/>
    <lineage>
        <taxon>Bacteria</taxon>
        <taxon>Pseudomonadati</taxon>
        <taxon>Pseudomonadota</taxon>
        <taxon>Gammaproteobacteria</taxon>
        <taxon>Lysobacterales</taxon>
        <taxon>Lysobacteraceae</taxon>
        <taxon>Agrilutibacter</taxon>
    </lineage>
</organism>
<gene>
    <name evidence="2" type="ORF">I8J32_009435</name>
</gene>
<feature type="signal peptide" evidence="1">
    <location>
        <begin position="1"/>
        <end position="21"/>
    </location>
</feature>